<keyword evidence="3" id="KW-0808">Transferase</keyword>
<name>A0AAW1HSV1_POPJA</name>
<gene>
    <name evidence="4" type="ORF">QE152_g39796</name>
</gene>
<protein>
    <submittedName>
        <fullName evidence="4">Uncharacterized protein</fullName>
    </submittedName>
</protein>
<evidence type="ECO:0000313" key="4">
    <source>
        <dbReference type="EMBL" id="KAK9679700.1"/>
    </source>
</evidence>
<evidence type="ECO:0000256" key="3">
    <source>
        <dbReference type="ARBA" id="ARBA00022679"/>
    </source>
</evidence>
<sequence>MYDTRYFGRKRLQENDEPFLPGSKYLVEAGYSYWTLGYVLSYEPFLPGSKYLVEAGYSYWTLGYVLSYRGARKLLDADPLSRLVPVDEYLPILFDKHPQDEWKSQLVPVDEYLPILFDKHPQDEWKSQYPVRNLKAYSAAPLLLYPTHYTGEKGYISDTEDSNIVKEVAPRDDL</sequence>
<comment type="caution">
    <text evidence="4">The sequence shown here is derived from an EMBL/GenBank/DDBJ whole genome shotgun (WGS) entry which is preliminary data.</text>
</comment>
<dbReference type="Proteomes" id="UP001458880">
    <property type="component" value="Unassembled WGS sequence"/>
</dbReference>
<dbReference type="PANTHER" id="PTHR10730">
    <property type="entry name" value="PROCOLLAGEN-LYSINE,2-OXOGLUTARATE 5-DIOXYGENASE/GLYCOSYLTRANSFERASE 25 FAMILY MEMBER"/>
    <property type="match status" value="1"/>
</dbReference>
<proteinExistence type="inferred from homology"/>
<keyword evidence="5" id="KW-1185">Reference proteome</keyword>
<evidence type="ECO:0000313" key="5">
    <source>
        <dbReference type="Proteomes" id="UP001458880"/>
    </source>
</evidence>
<accession>A0AAW1HSV1</accession>
<comment type="similarity">
    <text evidence="1">Belongs to the glycosyltransferase 25 family.</text>
</comment>
<dbReference type="AlphaFoldDB" id="A0AAW1HSV1"/>
<dbReference type="PANTHER" id="PTHR10730:SF53">
    <property type="entry name" value="GLYCOSYLTRANSFERASE 25 FAMILY MEMBER"/>
    <property type="match status" value="1"/>
</dbReference>
<evidence type="ECO:0000256" key="1">
    <source>
        <dbReference type="ARBA" id="ARBA00006721"/>
    </source>
</evidence>
<dbReference type="InterPro" id="IPR050757">
    <property type="entry name" value="Collagen_mod_GT25"/>
</dbReference>
<dbReference type="GO" id="GO:0050211">
    <property type="term" value="F:procollagen galactosyltransferase activity"/>
    <property type="evidence" value="ECO:0007669"/>
    <property type="project" value="TreeGrafter"/>
</dbReference>
<keyword evidence="2" id="KW-0328">Glycosyltransferase</keyword>
<organism evidence="4 5">
    <name type="scientific">Popillia japonica</name>
    <name type="common">Japanese beetle</name>
    <dbReference type="NCBI Taxonomy" id="7064"/>
    <lineage>
        <taxon>Eukaryota</taxon>
        <taxon>Metazoa</taxon>
        <taxon>Ecdysozoa</taxon>
        <taxon>Arthropoda</taxon>
        <taxon>Hexapoda</taxon>
        <taxon>Insecta</taxon>
        <taxon>Pterygota</taxon>
        <taxon>Neoptera</taxon>
        <taxon>Endopterygota</taxon>
        <taxon>Coleoptera</taxon>
        <taxon>Polyphaga</taxon>
        <taxon>Scarabaeiformia</taxon>
        <taxon>Scarabaeidae</taxon>
        <taxon>Rutelinae</taxon>
        <taxon>Popillia</taxon>
    </lineage>
</organism>
<dbReference type="EMBL" id="JASPKY010000989">
    <property type="protein sequence ID" value="KAK9679700.1"/>
    <property type="molecule type" value="Genomic_DNA"/>
</dbReference>
<evidence type="ECO:0000256" key="2">
    <source>
        <dbReference type="ARBA" id="ARBA00022676"/>
    </source>
</evidence>
<reference evidence="4 5" key="1">
    <citation type="journal article" date="2024" name="BMC Genomics">
        <title>De novo assembly and annotation of Popillia japonica's genome with initial clues to its potential as an invasive pest.</title>
        <authorList>
            <person name="Cucini C."/>
            <person name="Boschi S."/>
            <person name="Funari R."/>
            <person name="Cardaioli E."/>
            <person name="Iannotti N."/>
            <person name="Marturano G."/>
            <person name="Paoli F."/>
            <person name="Bruttini M."/>
            <person name="Carapelli A."/>
            <person name="Frati F."/>
            <person name="Nardi F."/>
        </authorList>
    </citation>
    <scope>NUCLEOTIDE SEQUENCE [LARGE SCALE GENOMIC DNA]</scope>
    <source>
        <strain evidence="4">DMR45628</strain>
    </source>
</reference>